<dbReference type="Pfam" id="PF16679">
    <property type="entry name" value="CDT1_C"/>
    <property type="match status" value="1"/>
</dbReference>
<name>A0A371DN60_9APHY</name>
<dbReference type="AlphaFoldDB" id="A0A371DN60"/>
<feature type="compositionally biased region" description="Basic and acidic residues" evidence="3">
    <location>
        <begin position="629"/>
        <end position="638"/>
    </location>
</feature>
<evidence type="ECO:0000259" key="4">
    <source>
        <dbReference type="Pfam" id="PF16679"/>
    </source>
</evidence>
<feature type="region of interest" description="Disordered" evidence="3">
    <location>
        <begin position="279"/>
        <end position="438"/>
    </location>
</feature>
<dbReference type="Proteomes" id="UP000256964">
    <property type="component" value="Unassembled WGS sequence"/>
</dbReference>
<dbReference type="EMBL" id="KZ857386">
    <property type="protein sequence ID" value="RDX53948.1"/>
    <property type="molecule type" value="Genomic_DNA"/>
</dbReference>
<feature type="region of interest" description="Disordered" evidence="3">
    <location>
        <begin position="32"/>
        <end position="54"/>
    </location>
</feature>
<feature type="region of interest" description="Disordered" evidence="3">
    <location>
        <begin position="445"/>
        <end position="464"/>
    </location>
</feature>
<dbReference type="OrthoDB" id="3366139at2759"/>
<sequence>MADLYTALRVSPRKKRTLPTSDDEDVLTPKRLRRNSVVPPTPSTNTRRKGNADLDPDILPAHLSRLHKIQTSLQHALSHALATCAVSPSEDTGLVRNVLNHMSLGAYTGLTSKIEIDDLKRLCWLWEWDGKAPGSNADIGASKGKAKAEVEEEEVDENPFLDEPKPAKVIESPVKDWTRGAMGFVVSQTTHRDKSTGARVPVYGLGIEVEMDIDKDMKGGMAAVARWTAGSETRRKAVATKLQQWVKVHAKEKSVPQIPMAELPALPEAVKPSNLTRLLASSSPRSPASAAILAAPQRPGSPTPSGSRSPTKSPSKKLRDFAIPFPVTPSSRLGTPTTNRILKTPSTNRILFPQTPSTNRILFPQTPSTNRIVFPQTPSSRHSRADASDPRTPTSARTPSLAGSDTPTASDSSVPSTPVHQHGADAQTAPQTPTSSRRQALYERIRQRSLQNTPTKANPTGAPMSKDELLRLSQEEMRRRCLLGRLSGVAESVWMYFSNPTGSASATPGARKRRAMPASEIAAAVVKSSPVPLSVAEAHESLEMLVKICPFFIRRMDVSGEEWLEMPASAETEGEASVPASPSKRGAREPSSVPRSPSKTPSSPSKTPSSPSKLKLKAEELLTRSPRRVAREGGGLREVRERIRRELESVD</sequence>
<feature type="compositionally biased region" description="Polar residues" evidence="3">
    <location>
        <begin position="391"/>
        <end position="419"/>
    </location>
</feature>
<keyword evidence="2" id="KW-0131">Cell cycle</keyword>
<reference evidence="5 6" key="1">
    <citation type="journal article" date="2018" name="Biotechnol. Biofuels">
        <title>Integrative visual omics of the white-rot fungus Polyporus brumalis exposes the biotechnological potential of its oxidative enzymes for delignifying raw plant biomass.</title>
        <authorList>
            <person name="Miyauchi S."/>
            <person name="Rancon A."/>
            <person name="Drula E."/>
            <person name="Hage H."/>
            <person name="Chaduli D."/>
            <person name="Favel A."/>
            <person name="Grisel S."/>
            <person name="Henrissat B."/>
            <person name="Herpoel-Gimbert I."/>
            <person name="Ruiz-Duenas F.J."/>
            <person name="Chevret D."/>
            <person name="Hainaut M."/>
            <person name="Lin J."/>
            <person name="Wang M."/>
            <person name="Pangilinan J."/>
            <person name="Lipzen A."/>
            <person name="Lesage-Meessen L."/>
            <person name="Navarro D."/>
            <person name="Riley R."/>
            <person name="Grigoriev I.V."/>
            <person name="Zhou S."/>
            <person name="Raouche S."/>
            <person name="Rosso M.N."/>
        </authorList>
    </citation>
    <scope>NUCLEOTIDE SEQUENCE [LARGE SCALE GENOMIC DNA]</scope>
    <source>
        <strain evidence="5 6">BRFM 1820</strain>
    </source>
</reference>
<feature type="region of interest" description="Disordered" evidence="3">
    <location>
        <begin position="567"/>
        <end position="638"/>
    </location>
</feature>
<feature type="compositionally biased region" description="Polar residues" evidence="3">
    <location>
        <begin position="428"/>
        <end position="438"/>
    </location>
</feature>
<feature type="compositionally biased region" description="Polar residues" evidence="3">
    <location>
        <begin position="328"/>
        <end position="380"/>
    </location>
</feature>
<dbReference type="InterPro" id="IPR032054">
    <property type="entry name" value="Cdt1_C"/>
</dbReference>
<evidence type="ECO:0000313" key="6">
    <source>
        <dbReference type="Proteomes" id="UP000256964"/>
    </source>
</evidence>
<accession>A0A371DN60</accession>
<protein>
    <recommendedName>
        <fullName evidence="4">DNA replication factor Cdt1 C-terminal domain-containing protein</fullName>
    </recommendedName>
</protein>
<evidence type="ECO:0000256" key="2">
    <source>
        <dbReference type="ARBA" id="ARBA00023306"/>
    </source>
</evidence>
<dbReference type="Gene3D" id="1.10.10.1420">
    <property type="entry name" value="DNA replication factor Cdt1, C-terminal WH domain"/>
    <property type="match status" value="1"/>
</dbReference>
<dbReference type="InterPro" id="IPR038090">
    <property type="entry name" value="Cdt1_C_WH_dom_sf"/>
</dbReference>
<feature type="compositionally biased region" description="Polar residues" evidence="3">
    <location>
        <begin position="448"/>
        <end position="458"/>
    </location>
</feature>
<evidence type="ECO:0000256" key="1">
    <source>
        <dbReference type="ARBA" id="ARBA00008356"/>
    </source>
</evidence>
<comment type="similarity">
    <text evidence="1">Belongs to the Cdt1 family.</text>
</comment>
<proteinExistence type="inferred from homology"/>
<feature type="domain" description="DNA replication factor Cdt1 C-terminal" evidence="4">
    <location>
        <begin position="441"/>
        <end position="556"/>
    </location>
</feature>
<keyword evidence="6" id="KW-1185">Reference proteome</keyword>
<organism evidence="5 6">
    <name type="scientific">Lentinus brumalis</name>
    <dbReference type="NCBI Taxonomy" id="2498619"/>
    <lineage>
        <taxon>Eukaryota</taxon>
        <taxon>Fungi</taxon>
        <taxon>Dikarya</taxon>
        <taxon>Basidiomycota</taxon>
        <taxon>Agaricomycotina</taxon>
        <taxon>Agaricomycetes</taxon>
        <taxon>Polyporales</taxon>
        <taxon>Polyporaceae</taxon>
        <taxon>Lentinus</taxon>
    </lineage>
</organism>
<feature type="compositionally biased region" description="Low complexity" evidence="3">
    <location>
        <begin position="279"/>
        <end position="313"/>
    </location>
</feature>
<gene>
    <name evidence="5" type="ORF">OH76DRAFT_1479705</name>
</gene>
<evidence type="ECO:0000256" key="3">
    <source>
        <dbReference type="SAM" id="MobiDB-lite"/>
    </source>
</evidence>
<dbReference type="STRING" id="139420.A0A371DN60"/>
<feature type="compositionally biased region" description="Low complexity" evidence="3">
    <location>
        <begin position="590"/>
        <end position="613"/>
    </location>
</feature>
<evidence type="ECO:0000313" key="5">
    <source>
        <dbReference type="EMBL" id="RDX53948.1"/>
    </source>
</evidence>